<evidence type="ECO:0000313" key="2">
    <source>
        <dbReference type="Proteomes" id="UP000249620"/>
    </source>
</evidence>
<evidence type="ECO:0000313" key="1">
    <source>
        <dbReference type="EMBL" id="RAK21627.1"/>
    </source>
</evidence>
<sequence>MANLNKKFDYLENLCQRDFDISETVAQLKLPNIQVYWSWGVERLVNFQNKGLLILVNGHHHKGWLFIRLSWDDTYSYFLLEGNKTIKKEVHNVYCDQLQELIDLDIEYIEDYK</sequence>
<dbReference type="Proteomes" id="UP000249620">
    <property type="component" value="Unassembled WGS sequence"/>
</dbReference>
<dbReference type="AlphaFoldDB" id="A0A327YMW3"/>
<dbReference type="OrthoDB" id="1364137at2"/>
<dbReference type="EMBL" id="QLMI01000005">
    <property type="protein sequence ID" value="RAK21627.1"/>
    <property type="molecule type" value="Genomic_DNA"/>
</dbReference>
<proteinExistence type="predicted"/>
<accession>A0A327YMW3</accession>
<dbReference type="RefSeq" id="WP_111567084.1">
    <property type="nucleotide sequence ID" value="NZ_QLMI01000005.1"/>
</dbReference>
<gene>
    <name evidence="1" type="ORF">B0I03_10559</name>
</gene>
<organism evidence="1 2">
    <name type="scientific">Flavobacterium aquaticum</name>
    <dbReference type="NCBI Taxonomy" id="1236486"/>
    <lineage>
        <taxon>Bacteria</taxon>
        <taxon>Pseudomonadati</taxon>
        <taxon>Bacteroidota</taxon>
        <taxon>Flavobacteriia</taxon>
        <taxon>Flavobacteriales</taxon>
        <taxon>Flavobacteriaceae</taxon>
        <taxon>Flavobacterium</taxon>
    </lineage>
</organism>
<keyword evidence="2" id="KW-1185">Reference proteome</keyword>
<protein>
    <submittedName>
        <fullName evidence="1">Uncharacterized protein</fullName>
    </submittedName>
</protein>
<reference evidence="1 2" key="1">
    <citation type="submission" date="2018-06" db="EMBL/GenBank/DDBJ databases">
        <title>Genomic Encyclopedia of Type Strains, Phase III (KMG-III): the genomes of soil and plant-associated and newly described type strains.</title>
        <authorList>
            <person name="Whitman W."/>
        </authorList>
    </citation>
    <scope>NUCLEOTIDE SEQUENCE [LARGE SCALE GENOMIC DNA]</scope>
    <source>
        <strain evidence="1 2">CGMCC 1.12398</strain>
    </source>
</reference>
<name>A0A327YMW3_9FLAO</name>
<comment type="caution">
    <text evidence="1">The sequence shown here is derived from an EMBL/GenBank/DDBJ whole genome shotgun (WGS) entry which is preliminary data.</text>
</comment>